<feature type="binding site" evidence="10">
    <location>
        <begin position="173"/>
        <end position="174"/>
    </location>
    <ligand>
        <name>substrate</name>
    </ligand>
</feature>
<evidence type="ECO:0000313" key="15">
    <source>
        <dbReference type="Proteomes" id="UP001280121"/>
    </source>
</evidence>
<evidence type="ECO:0000256" key="9">
    <source>
        <dbReference type="ARBA" id="ARBA00023004"/>
    </source>
</evidence>
<evidence type="ECO:0000256" key="5">
    <source>
        <dbReference type="ARBA" id="ARBA00022490"/>
    </source>
</evidence>
<feature type="binding site" evidence="10">
    <location>
        <begin position="114"/>
        <end position="116"/>
    </location>
    <ligand>
        <name>substrate</name>
    </ligand>
</feature>
<sequence>MTILVAQPEFVALPENRKNIEEETNELVLDGGFVLPKTAADDVFLALEINSFGKSFRDYNAESERQKSVEEFYRLQHINQSYDFVKRMRENYGKLDKVKMSIWECCELLNEVVDESDPDLDEPQIQHLLQSAEAIRKDYPDEDWLHLTALIHDLGKVLLLPSFGELPQWAVVGDTFPLGCAFDKANVHHKYFKDNPDFNNPDYNTKNGIYPEGCGLDNVMISWGHDDYMYLVAKENGSTLPSAGLFIIRYHSFYPLHKEGAYTHLMNEEDRENLKWLHIFNKYDLYSKSKVLIDVEKVKPYYISLTEKVSAFLASFGHVILYILVFVLPKLYNFFQYFPAKLRW</sequence>
<feature type="binding site" evidence="10">
    <location>
        <begin position="251"/>
        <end position="252"/>
    </location>
    <ligand>
        <name>substrate</name>
    </ligand>
</feature>
<gene>
    <name evidence="14" type="ORF">Ddye_020687</name>
</gene>
<dbReference type="GO" id="GO:0050113">
    <property type="term" value="F:inositol oxygenase activity"/>
    <property type="evidence" value="ECO:0007669"/>
    <property type="project" value="UniProtKB-UniRule"/>
</dbReference>
<keyword evidence="13" id="KW-0472">Membrane</keyword>
<name>A0AAD9U0T0_9ROSI</name>
<feature type="binding site" evidence="11">
    <location>
        <position position="127"/>
    </location>
    <ligand>
        <name>Fe cation</name>
        <dbReference type="ChEBI" id="CHEBI:24875"/>
        <label>1</label>
    </ligand>
</feature>
<evidence type="ECO:0000256" key="11">
    <source>
        <dbReference type="PIRSR" id="PIRSR607828-2"/>
    </source>
</evidence>
<keyword evidence="6" id="KW-0060">Ascorbate biosynthesis</keyword>
<comment type="caution">
    <text evidence="14">The sequence shown here is derived from an EMBL/GenBank/DDBJ whole genome shotgun (WGS) entry which is preliminary data.</text>
</comment>
<feature type="binding site" evidence="11">
    <location>
        <position position="251"/>
    </location>
    <ligand>
        <name>Fe cation</name>
        <dbReference type="ChEBI" id="CHEBI:24875"/>
        <label>1</label>
    </ligand>
</feature>
<accession>A0AAD9U0T0</accession>
<evidence type="ECO:0000256" key="3">
    <source>
        <dbReference type="ARBA" id="ARBA00005286"/>
    </source>
</evidence>
<comment type="subcellular location">
    <subcellularLocation>
        <location evidence="1 12">Cytoplasm</location>
    </subcellularLocation>
</comment>
<dbReference type="PANTHER" id="PTHR12588:SF14">
    <property type="entry name" value="INOSITOL OXYGENASE 2"/>
    <property type="match status" value="1"/>
</dbReference>
<dbReference type="SUPFAM" id="SSF109604">
    <property type="entry name" value="HD-domain/PDEase-like"/>
    <property type="match status" value="1"/>
</dbReference>
<dbReference type="InterPro" id="IPR007828">
    <property type="entry name" value="Inositol_oxygenase"/>
</dbReference>
<feature type="binding site" evidence="11">
    <location>
        <position position="152"/>
    </location>
    <ligand>
        <name>Fe cation</name>
        <dbReference type="ChEBI" id="CHEBI:24875"/>
        <label>1</label>
    </ligand>
</feature>
<dbReference type="EC" id="1.13.99.1" evidence="4 12"/>
<evidence type="ECO:0000313" key="14">
    <source>
        <dbReference type="EMBL" id="KAK2645492.1"/>
    </source>
</evidence>
<keyword evidence="5 12" id="KW-0963">Cytoplasm</keyword>
<dbReference type="Pfam" id="PF05153">
    <property type="entry name" value="MIOX"/>
    <property type="match status" value="1"/>
</dbReference>
<evidence type="ECO:0000256" key="4">
    <source>
        <dbReference type="ARBA" id="ARBA00011919"/>
    </source>
</evidence>
<evidence type="ECO:0000256" key="10">
    <source>
        <dbReference type="PIRSR" id="PIRSR607828-1"/>
    </source>
</evidence>
<reference evidence="14" key="1">
    <citation type="journal article" date="2023" name="Plant J.">
        <title>Genome sequences and population genomics provide insights into the demographic history, inbreeding, and mutation load of two 'living fossil' tree species of Dipteronia.</title>
        <authorList>
            <person name="Feng Y."/>
            <person name="Comes H.P."/>
            <person name="Chen J."/>
            <person name="Zhu S."/>
            <person name="Lu R."/>
            <person name="Zhang X."/>
            <person name="Li P."/>
            <person name="Qiu J."/>
            <person name="Olsen K.M."/>
            <person name="Qiu Y."/>
        </authorList>
    </citation>
    <scope>NUCLEOTIDE SEQUENCE</scope>
    <source>
        <strain evidence="14">KIB01</strain>
    </source>
</reference>
<protein>
    <recommendedName>
        <fullName evidence="4 12">Inositol oxygenase</fullName>
        <ecNumber evidence="4 12">1.13.99.1</ecNumber>
    </recommendedName>
    <alternativeName>
        <fullName evidence="12">Myo-inositol oxygenase</fullName>
    </alternativeName>
</protein>
<keyword evidence="13" id="KW-0812">Transmembrane</keyword>
<feature type="binding site" evidence="10">
    <location>
        <position position="156"/>
    </location>
    <ligand>
        <name>substrate</name>
    </ligand>
</feature>
<comment type="cofactor">
    <cofactor evidence="11 12">
        <name>Fe cation</name>
        <dbReference type="ChEBI" id="CHEBI:24875"/>
    </cofactor>
    <text evidence="11 12">Binds 2 iron ions per subunit.</text>
</comment>
<evidence type="ECO:0000256" key="6">
    <source>
        <dbReference type="ARBA" id="ARBA00022644"/>
    </source>
</evidence>
<dbReference type="GO" id="GO:0005506">
    <property type="term" value="F:iron ion binding"/>
    <property type="evidence" value="ECO:0007669"/>
    <property type="project" value="InterPro"/>
</dbReference>
<dbReference type="GO" id="GO:0005737">
    <property type="term" value="C:cytoplasm"/>
    <property type="evidence" value="ECO:0007669"/>
    <property type="project" value="UniProtKB-SubCell"/>
</dbReference>
<dbReference type="EMBL" id="JANJYI010000006">
    <property type="protein sequence ID" value="KAK2645492.1"/>
    <property type="molecule type" value="Genomic_DNA"/>
</dbReference>
<evidence type="ECO:0000256" key="12">
    <source>
        <dbReference type="RuleBase" id="RU367039"/>
    </source>
</evidence>
<keyword evidence="8 12" id="KW-0560">Oxidoreductase</keyword>
<dbReference type="GO" id="GO:0019853">
    <property type="term" value="P:L-ascorbic acid biosynthetic process"/>
    <property type="evidence" value="ECO:0007669"/>
    <property type="project" value="UniProtKB-KW"/>
</dbReference>
<keyword evidence="7 11" id="KW-0479">Metal-binding</keyword>
<evidence type="ECO:0000256" key="8">
    <source>
        <dbReference type="ARBA" id="ARBA00023002"/>
    </source>
</evidence>
<keyword evidence="15" id="KW-1185">Reference proteome</keyword>
<keyword evidence="13" id="KW-1133">Transmembrane helix</keyword>
<feature type="binding site" evidence="11">
    <location>
        <position position="153"/>
    </location>
    <ligand>
        <name>Fe cation</name>
        <dbReference type="ChEBI" id="CHEBI:24875"/>
        <label>1</label>
    </ligand>
</feature>
<evidence type="ECO:0000256" key="7">
    <source>
        <dbReference type="ARBA" id="ARBA00022723"/>
    </source>
</evidence>
<dbReference type="GO" id="GO:0019310">
    <property type="term" value="P:inositol catabolic process"/>
    <property type="evidence" value="ECO:0007669"/>
    <property type="project" value="UniProtKB-UniRule"/>
</dbReference>
<comment type="similarity">
    <text evidence="3 12">Belongs to the myo-inositol oxygenase family.</text>
</comment>
<evidence type="ECO:0000256" key="2">
    <source>
        <dbReference type="ARBA" id="ARBA00005167"/>
    </source>
</evidence>
<feature type="binding site" evidence="10">
    <location>
        <position position="57"/>
    </location>
    <ligand>
        <name>substrate</name>
    </ligand>
</feature>
<keyword evidence="9 11" id="KW-0408">Iron</keyword>
<proteinExistence type="inferred from homology"/>
<feature type="binding site" evidence="11">
    <location>
        <position position="284"/>
    </location>
    <ligand>
        <name>Fe cation</name>
        <dbReference type="ChEBI" id="CHEBI:24875"/>
        <label>1</label>
    </ligand>
</feature>
<dbReference type="PANTHER" id="PTHR12588">
    <property type="entry name" value="MYOINOSITOL OXYGENASE"/>
    <property type="match status" value="1"/>
</dbReference>
<dbReference type="Proteomes" id="UP001280121">
    <property type="component" value="Unassembled WGS sequence"/>
</dbReference>
<organism evidence="14 15">
    <name type="scientific">Dipteronia dyeriana</name>
    <dbReference type="NCBI Taxonomy" id="168575"/>
    <lineage>
        <taxon>Eukaryota</taxon>
        <taxon>Viridiplantae</taxon>
        <taxon>Streptophyta</taxon>
        <taxon>Embryophyta</taxon>
        <taxon>Tracheophyta</taxon>
        <taxon>Spermatophyta</taxon>
        <taxon>Magnoliopsida</taxon>
        <taxon>eudicotyledons</taxon>
        <taxon>Gunneridae</taxon>
        <taxon>Pentapetalae</taxon>
        <taxon>rosids</taxon>
        <taxon>malvids</taxon>
        <taxon>Sapindales</taxon>
        <taxon>Sapindaceae</taxon>
        <taxon>Hippocastanoideae</taxon>
        <taxon>Acereae</taxon>
        <taxon>Dipteronia</taxon>
    </lineage>
</organism>
<dbReference type="AlphaFoldDB" id="A0AAD9U0T0"/>
<comment type="pathway">
    <text evidence="2 12">Polyol metabolism; myo-inositol degradation into D-glucuronate; D-glucuronate from myo-inositol: step 1/1.</text>
</comment>
<evidence type="ECO:0000256" key="13">
    <source>
        <dbReference type="SAM" id="Phobius"/>
    </source>
</evidence>
<feature type="binding site" evidence="11">
    <location>
        <position position="225"/>
    </location>
    <ligand>
        <name>Fe cation</name>
        <dbReference type="ChEBI" id="CHEBI:24875"/>
        <label>1</label>
    </ligand>
</feature>
<comment type="catalytic activity">
    <reaction evidence="12">
        <text>myo-inositol + O2 = D-glucuronate + H2O + H(+)</text>
        <dbReference type="Rhea" id="RHEA:23696"/>
        <dbReference type="ChEBI" id="CHEBI:15377"/>
        <dbReference type="ChEBI" id="CHEBI:15378"/>
        <dbReference type="ChEBI" id="CHEBI:15379"/>
        <dbReference type="ChEBI" id="CHEBI:17268"/>
        <dbReference type="ChEBI" id="CHEBI:58720"/>
        <dbReference type="EC" id="1.13.99.1"/>
    </reaction>
</comment>
<evidence type="ECO:0000256" key="1">
    <source>
        <dbReference type="ARBA" id="ARBA00004496"/>
    </source>
</evidence>
<feature type="transmembrane region" description="Helical" evidence="13">
    <location>
        <begin position="309"/>
        <end position="328"/>
    </location>
</feature>